<evidence type="ECO:0000313" key="2">
    <source>
        <dbReference type="Ensembl" id="ENSPFOP00000016684.2"/>
    </source>
</evidence>
<dbReference type="STRING" id="48698.ENSPFOP00000016684"/>
<accession>A0A087YF81</accession>
<dbReference type="Ensembl" id="ENSPFOT00000016706.2">
    <property type="protein sequence ID" value="ENSPFOP00000016684.2"/>
    <property type="gene ID" value="ENSPFOG00000016617.2"/>
</dbReference>
<dbReference type="Gene3D" id="1.10.10.60">
    <property type="entry name" value="Homeodomain-like"/>
    <property type="match status" value="2"/>
</dbReference>
<dbReference type="eggNOG" id="KOG1721">
    <property type="taxonomic scope" value="Eukaryota"/>
</dbReference>
<keyword evidence="3" id="KW-1185">Reference proteome</keyword>
<dbReference type="Pfam" id="PF13837">
    <property type="entry name" value="Myb_DNA-bind_4"/>
    <property type="match status" value="3"/>
</dbReference>
<evidence type="ECO:0000259" key="1">
    <source>
        <dbReference type="Pfam" id="PF13837"/>
    </source>
</evidence>
<proteinExistence type="predicted"/>
<dbReference type="Proteomes" id="UP000028760">
    <property type="component" value="Unassembled WGS sequence"/>
</dbReference>
<dbReference type="AlphaFoldDB" id="A0A087YF81"/>
<dbReference type="InterPro" id="IPR044822">
    <property type="entry name" value="Myb_DNA-bind_4"/>
</dbReference>
<feature type="domain" description="Myb/SANT-like DNA-binding" evidence="1">
    <location>
        <begin position="96"/>
        <end position="174"/>
    </location>
</feature>
<reference evidence="3" key="1">
    <citation type="submission" date="2013-10" db="EMBL/GenBank/DDBJ databases">
        <authorList>
            <person name="Schartl M."/>
            <person name="Warren W."/>
        </authorList>
    </citation>
    <scope>NUCLEOTIDE SEQUENCE [LARGE SCALE GENOMIC DNA]</scope>
    <source>
        <strain evidence="3">female</strain>
    </source>
</reference>
<feature type="domain" description="Myb/SANT-like DNA-binding" evidence="1">
    <location>
        <begin position="1"/>
        <end position="46"/>
    </location>
</feature>
<dbReference type="OMA" id="HANVKME"/>
<reference evidence="2" key="2">
    <citation type="submission" date="2025-08" db="UniProtKB">
        <authorList>
            <consortium name="Ensembl"/>
        </authorList>
    </citation>
    <scope>IDENTIFICATION</scope>
</reference>
<dbReference type="GeneTree" id="ENSGT00440000038175"/>
<protein>
    <recommendedName>
        <fullName evidence="1">Myb/SANT-like DNA-binding domain-containing protein</fullName>
    </recommendedName>
</protein>
<evidence type="ECO:0000313" key="3">
    <source>
        <dbReference type="Proteomes" id="UP000028760"/>
    </source>
</evidence>
<name>A0A087YF81_POEFO</name>
<dbReference type="PANTHER" id="PTHR47595">
    <property type="entry name" value="HEAT SHOCK 70 KDA PROTEIN 14"/>
    <property type="match status" value="1"/>
</dbReference>
<dbReference type="PANTHER" id="PTHR47595:SF1">
    <property type="entry name" value="MYB_SANT-LIKE DNA-BINDING DOMAIN-CONTAINING PROTEIN"/>
    <property type="match status" value="1"/>
</dbReference>
<dbReference type="EMBL" id="AYCK01001488">
    <property type="status" value="NOT_ANNOTATED_CDS"/>
    <property type="molecule type" value="Genomic_DNA"/>
</dbReference>
<sequence length="332" mass="38414">MASYGYLRTAEQCQLRIKQLKKTYRRYCNNRRNGGRPAVFRYFDLLAPVLGNELAFADVDGATTDAAVEPLMDRDPVMYEQPSTSHILTDMSRKTPWSDLETRTLLEIWGEDSVQLTLRGCLKNRHVFEYISEKLSNHGFIRTTEQCYTRMKRLKYSFVHEKEEFKFFNEMDKIFRKDLNMDDSAVNPFTVDEADEFVSEAHQAKEVWVASGNHWLADSSKMAWGNGETEALLDIWGSAEIQENLKGGNKNKSIYKQISQVMASQGYLRSPEQCQSRVKRLRANFRQFLEGRQGDKQECKYFEQLVQIFGTKYVMNSDSLTDDAPEGDDETA</sequence>
<feature type="domain" description="Myb/SANT-like DNA-binding" evidence="1">
    <location>
        <begin position="223"/>
        <end position="307"/>
    </location>
</feature>
<organism evidence="2 3">
    <name type="scientific">Poecilia formosa</name>
    <name type="common">Amazon molly</name>
    <name type="synonym">Limia formosa</name>
    <dbReference type="NCBI Taxonomy" id="48698"/>
    <lineage>
        <taxon>Eukaryota</taxon>
        <taxon>Metazoa</taxon>
        <taxon>Chordata</taxon>
        <taxon>Craniata</taxon>
        <taxon>Vertebrata</taxon>
        <taxon>Euteleostomi</taxon>
        <taxon>Actinopterygii</taxon>
        <taxon>Neopterygii</taxon>
        <taxon>Teleostei</taxon>
        <taxon>Neoteleostei</taxon>
        <taxon>Acanthomorphata</taxon>
        <taxon>Ovalentaria</taxon>
        <taxon>Atherinomorphae</taxon>
        <taxon>Cyprinodontiformes</taxon>
        <taxon>Poeciliidae</taxon>
        <taxon>Poeciliinae</taxon>
        <taxon>Poecilia</taxon>
    </lineage>
</organism>
<reference evidence="2" key="3">
    <citation type="submission" date="2025-09" db="UniProtKB">
        <authorList>
            <consortium name="Ensembl"/>
        </authorList>
    </citation>
    <scope>IDENTIFICATION</scope>
</reference>